<keyword evidence="2 5" id="KW-0548">Nucleotidyltransferase</keyword>
<dbReference type="SUPFAM" id="SSF53448">
    <property type="entry name" value="Nucleotide-diphospho-sugar transferases"/>
    <property type="match status" value="1"/>
</dbReference>
<dbReference type="NCBIfam" id="TIGR03552">
    <property type="entry name" value="F420_cofC"/>
    <property type="match status" value="1"/>
</dbReference>
<name>A0A418WMQ1_9SPHN</name>
<keyword evidence="1 5" id="KW-0808">Transferase</keyword>
<dbReference type="PANTHER" id="PTHR40392:SF1">
    <property type="entry name" value="2-PHOSPHO-L-LACTATE GUANYLYLTRANSFERASE"/>
    <property type="match status" value="1"/>
</dbReference>
<evidence type="ECO:0000313" key="6">
    <source>
        <dbReference type="EMBL" id="RJF91276.1"/>
    </source>
</evidence>
<keyword evidence="7" id="KW-1185">Reference proteome</keyword>
<comment type="similarity">
    <text evidence="5">Belongs to the CofC family.</text>
</comment>
<organism evidence="6 7">
    <name type="scientific">Sphingomonas cavernae</name>
    <dbReference type="NCBI Taxonomy" id="2320861"/>
    <lineage>
        <taxon>Bacteria</taxon>
        <taxon>Pseudomonadati</taxon>
        <taxon>Pseudomonadota</taxon>
        <taxon>Alphaproteobacteria</taxon>
        <taxon>Sphingomonadales</taxon>
        <taxon>Sphingomonadaceae</taxon>
        <taxon>Sphingomonas</taxon>
    </lineage>
</organism>
<dbReference type="Gene3D" id="3.90.550.10">
    <property type="entry name" value="Spore Coat Polysaccharide Biosynthesis Protein SpsA, Chain A"/>
    <property type="match status" value="1"/>
</dbReference>
<keyword evidence="4 5" id="KW-0342">GTP-binding</keyword>
<dbReference type="GO" id="GO:0052645">
    <property type="term" value="P:F420-0 metabolic process"/>
    <property type="evidence" value="ECO:0007669"/>
    <property type="project" value="UniProtKB-UniRule"/>
</dbReference>
<protein>
    <recommendedName>
        <fullName evidence="5">3-phospho-D-glycerate guanylyltransferase</fullName>
        <shortName evidence="5">3PG guanylyltransferase</shortName>
        <ecNumber evidence="5">2.7.7.106</ecNumber>
    </recommendedName>
</protein>
<evidence type="ECO:0000256" key="3">
    <source>
        <dbReference type="ARBA" id="ARBA00022741"/>
    </source>
</evidence>
<comment type="catalytic activity">
    <reaction evidence="5">
        <text>(2R)-3-phosphoglycerate + GTP + H(+) = 3-[(R)-glyceryl]-diphospho-5'-guanosine + diphosphate</text>
        <dbReference type="Rhea" id="RHEA:63440"/>
        <dbReference type="ChEBI" id="CHEBI:15378"/>
        <dbReference type="ChEBI" id="CHEBI:33019"/>
        <dbReference type="ChEBI" id="CHEBI:37565"/>
        <dbReference type="ChEBI" id="CHEBI:58272"/>
        <dbReference type="ChEBI" id="CHEBI:147306"/>
        <dbReference type="EC" id="2.7.7.106"/>
    </reaction>
</comment>
<sequence length="190" mass="20071">MTGWRAIIPLNLGRERKTRLAGRLSASEREHLVEAMALHVINQLRAAPSVAEVRVLSPAKPGFSGVQWLKDTGDGLNQELARVLGGERVLVIHADLPLLAANEVEALLREAVDAGAAIAPDRLGTGTNALALTQATSFVPAFGEGSFARHRALLPNAALVERPGLQIDVDTPEDLELALKSGATSIACPI</sequence>
<dbReference type="EC" id="2.7.7.106" evidence="5"/>
<dbReference type="InterPro" id="IPR029044">
    <property type="entry name" value="Nucleotide-diphossugar_trans"/>
</dbReference>
<dbReference type="Proteomes" id="UP000286100">
    <property type="component" value="Unassembled WGS sequence"/>
</dbReference>
<dbReference type="RefSeq" id="WP_119763225.1">
    <property type="nucleotide sequence ID" value="NZ_QYUM01000003.1"/>
</dbReference>
<comment type="function">
    <text evidence="5">Guanylyltransferase that catalyzes the activation of (2R)-3-phosphoglycerate (3PG) as 3-[(R)-glyceryl]-diphospho-5'-guanosine, via the condensation of 3PG with GTP. It is involved in the biosynthesis of a derivative of the hydride carrier cofactor coenzyme F420, 3PG-F420.</text>
</comment>
<dbReference type="UniPathway" id="UPA00071"/>
<dbReference type="HAMAP" id="MF_02114">
    <property type="entry name" value="CofC"/>
    <property type="match status" value="1"/>
</dbReference>
<dbReference type="OrthoDB" id="5243750at2"/>
<comment type="caution">
    <text evidence="6">The sequence shown here is derived from an EMBL/GenBank/DDBJ whole genome shotgun (WGS) entry which is preliminary data.</text>
</comment>
<dbReference type="PANTHER" id="PTHR40392">
    <property type="entry name" value="2-PHOSPHO-L-LACTATE GUANYLYLTRANSFERASE"/>
    <property type="match status" value="1"/>
</dbReference>
<keyword evidence="3 5" id="KW-0547">Nucleotide-binding</keyword>
<dbReference type="EMBL" id="QYUM01000003">
    <property type="protein sequence ID" value="RJF91276.1"/>
    <property type="molecule type" value="Genomic_DNA"/>
</dbReference>
<dbReference type="Pfam" id="PF01983">
    <property type="entry name" value="CofC"/>
    <property type="match status" value="1"/>
</dbReference>
<proteinExistence type="inferred from homology"/>
<gene>
    <name evidence="6" type="primary">cofC</name>
    <name evidence="5" type="synonym">fbiD</name>
    <name evidence="6" type="ORF">D3876_14305</name>
</gene>
<evidence type="ECO:0000256" key="2">
    <source>
        <dbReference type="ARBA" id="ARBA00022695"/>
    </source>
</evidence>
<dbReference type="AlphaFoldDB" id="A0A418WMQ1"/>
<evidence type="ECO:0000256" key="1">
    <source>
        <dbReference type="ARBA" id="ARBA00022679"/>
    </source>
</evidence>
<evidence type="ECO:0000313" key="7">
    <source>
        <dbReference type="Proteomes" id="UP000286100"/>
    </source>
</evidence>
<dbReference type="InterPro" id="IPR002835">
    <property type="entry name" value="CofC"/>
</dbReference>
<dbReference type="GO" id="GO:0043814">
    <property type="term" value="F:phospholactate guanylyltransferase activity"/>
    <property type="evidence" value="ECO:0007669"/>
    <property type="project" value="InterPro"/>
</dbReference>
<evidence type="ECO:0000256" key="5">
    <source>
        <dbReference type="HAMAP-Rule" id="MF_02114"/>
    </source>
</evidence>
<reference evidence="6 7" key="1">
    <citation type="submission" date="2018-09" db="EMBL/GenBank/DDBJ databases">
        <authorList>
            <person name="Zhu H."/>
        </authorList>
    </citation>
    <scope>NUCLEOTIDE SEQUENCE [LARGE SCALE GENOMIC DNA]</scope>
    <source>
        <strain evidence="6 7">K2R01-6</strain>
    </source>
</reference>
<accession>A0A418WMQ1</accession>
<evidence type="ECO:0000256" key="4">
    <source>
        <dbReference type="ARBA" id="ARBA00023134"/>
    </source>
</evidence>
<dbReference type="GO" id="GO:0005525">
    <property type="term" value="F:GTP binding"/>
    <property type="evidence" value="ECO:0007669"/>
    <property type="project" value="UniProtKB-KW"/>
</dbReference>
<comment type="pathway">
    <text evidence="5">Cofactor biosynthesis; coenzyme F420 biosynthesis.</text>
</comment>